<dbReference type="Proteomes" id="UP000235778">
    <property type="component" value="Unassembled WGS sequence"/>
</dbReference>
<dbReference type="AlphaFoldDB" id="A0A2N7C6G6"/>
<proteinExistence type="predicted"/>
<evidence type="ECO:0000313" key="1">
    <source>
        <dbReference type="EMBL" id="PME72253.1"/>
    </source>
</evidence>
<keyword evidence="1" id="KW-0808">Transferase</keyword>
<evidence type="ECO:0000313" key="2">
    <source>
        <dbReference type="Proteomes" id="UP000235778"/>
    </source>
</evidence>
<reference evidence="2" key="1">
    <citation type="submission" date="2016-07" db="EMBL/GenBank/DDBJ databases">
        <title>Nontailed viruses are major unrecognized killers of bacteria in the ocean.</title>
        <authorList>
            <person name="Kauffman K."/>
            <person name="Hussain F."/>
            <person name="Yang J."/>
            <person name="Arevalo P."/>
            <person name="Brown J."/>
            <person name="Cutler M."/>
            <person name="Kelly L."/>
            <person name="Polz M.F."/>
        </authorList>
    </citation>
    <scope>NUCLEOTIDE SEQUENCE [LARGE SCALE GENOMIC DNA]</scope>
    <source>
        <strain evidence="2">10N.286.55.C1</strain>
    </source>
</reference>
<protein>
    <submittedName>
        <fullName evidence="1">Nucleotidyltransferase</fullName>
    </submittedName>
</protein>
<dbReference type="NCBIfam" id="TIGR01987">
    <property type="entry name" value="HI0074"/>
    <property type="match status" value="1"/>
</dbReference>
<organism evidence="1 2">
    <name type="scientific">Vibrio lentus</name>
    <dbReference type="NCBI Taxonomy" id="136468"/>
    <lineage>
        <taxon>Bacteria</taxon>
        <taxon>Pseudomonadati</taxon>
        <taxon>Pseudomonadota</taxon>
        <taxon>Gammaproteobacteria</taxon>
        <taxon>Vibrionales</taxon>
        <taxon>Vibrionaceae</taxon>
        <taxon>Vibrio</taxon>
    </lineage>
</organism>
<name>A0A2N7C6G6_9VIBR</name>
<dbReference type="RefSeq" id="WP_102266677.1">
    <property type="nucleotide sequence ID" value="NZ_MCSH01000044.1"/>
</dbReference>
<dbReference type="Pfam" id="PF08780">
    <property type="entry name" value="NTase_sub_bind"/>
    <property type="match status" value="1"/>
</dbReference>
<comment type="caution">
    <text evidence="1">The sequence shown here is derived from an EMBL/GenBank/DDBJ whole genome shotgun (WGS) entry which is preliminary data.</text>
</comment>
<dbReference type="GO" id="GO:0016740">
    <property type="term" value="F:transferase activity"/>
    <property type="evidence" value="ECO:0007669"/>
    <property type="project" value="UniProtKB-KW"/>
</dbReference>
<dbReference type="InterPro" id="IPR010235">
    <property type="entry name" value="HepT"/>
</dbReference>
<sequence>MSSNPYRWKQRLQNLMKAQQRLERACSQDSYNELELAGLVHIFKFSFELTWKTLKDLLEFEGFDVASPRSVFRTALEAKHLSSEQCEIMLEALIKRNLLSHTYDEENVLEAQSLILESFSPVIGQVTLYLKLKCDQEGQCEQEVKCDR</sequence>
<accession>A0A2N7C6G6</accession>
<dbReference type="SUPFAM" id="SSF81593">
    <property type="entry name" value="Nucleotidyltransferase substrate binding subunit/domain"/>
    <property type="match status" value="1"/>
</dbReference>
<dbReference type="EMBL" id="MCSI01000031">
    <property type="protein sequence ID" value="PME72253.1"/>
    <property type="molecule type" value="Genomic_DNA"/>
</dbReference>
<gene>
    <name evidence="1" type="ORF">BCV30_21830</name>
</gene>
<dbReference type="Gene3D" id="1.20.120.330">
    <property type="entry name" value="Nucleotidyltransferases domain 2"/>
    <property type="match status" value="1"/>
</dbReference>